<dbReference type="InterPro" id="IPR045792">
    <property type="entry name" value="DUF6036"/>
</dbReference>
<dbReference type="EMBL" id="MLJW01000430">
    <property type="protein sequence ID" value="OIQ87297.1"/>
    <property type="molecule type" value="Genomic_DNA"/>
</dbReference>
<evidence type="ECO:0000259" key="1">
    <source>
        <dbReference type="Pfam" id="PF19502"/>
    </source>
</evidence>
<comment type="caution">
    <text evidence="2">The sequence shown here is derived from an EMBL/GenBank/DDBJ whole genome shotgun (WGS) entry which is preliminary data.</text>
</comment>
<dbReference type="AlphaFoldDB" id="A0A1J5QUF6"/>
<evidence type="ECO:0000313" key="2">
    <source>
        <dbReference type="EMBL" id="OIQ87297.1"/>
    </source>
</evidence>
<gene>
    <name evidence="2" type="ORF">GALL_308580</name>
</gene>
<accession>A0A1J5QUF6</accession>
<sequence length="199" mass="22172">MTEDVYPTFSAAIFVLFQRFSDALKLREASSASTRAYLFGGGAVHLYAGSRFSSDLDLDISGLEAAVSRADVRNAIDDVGYVLYAYDEGTENMLEIDRNYNTTFGPLHEDYESRATLLWSREDAPLVVMLPSREDLAVTKLGRFADHDIADILLLLGDPAASWEVFERLAREASMYYVGNTQDLTSKLNYLRSHMQGGS</sequence>
<protein>
    <recommendedName>
        <fullName evidence="1">DUF6036 domain-containing protein</fullName>
    </recommendedName>
</protein>
<name>A0A1J5QUF6_9ZZZZ</name>
<dbReference type="Pfam" id="PF19502">
    <property type="entry name" value="DUF6036"/>
    <property type="match status" value="1"/>
</dbReference>
<organism evidence="2">
    <name type="scientific">mine drainage metagenome</name>
    <dbReference type="NCBI Taxonomy" id="410659"/>
    <lineage>
        <taxon>unclassified sequences</taxon>
        <taxon>metagenomes</taxon>
        <taxon>ecological metagenomes</taxon>
    </lineage>
</organism>
<feature type="domain" description="DUF6036" evidence="1">
    <location>
        <begin position="20"/>
        <end position="184"/>
    </location>
</feature>
<reference evidence="2" key="1">
    <citation type="submission" date="2016-10" db="EMBL/GenBank/DDBJ databases">
        <title>Sequence of Gallionella enrichment culture.</title>
        <authorList>
            <person name="Poehlein A."/>
            <person name="Muehling M."/>
            <person name="Daniel R."/>
        </authorList>
    </citation>
    <scope>NUCLEOTIDE SEQUENCE</scope>
</reference>
<proteinExistence type="predicted"/>